<dbReference type="PANTHER" id="PTHR24412:SF418">
    <property type="entry name" value="KELCH REPEAT AND BTB DOMAIN-CONTAINING PROTEIN 3"/>
    <property type="match status" value="1"/>
</dbReference>
<dbReference type="AlphaFoldDB" id="A0A8C6TX46"/>
<dbReference type="InterPro" id="IPR011705">
    <property type="entry name" value="BACK"/>
</dbReference>
<dbReference type="InterPro" id="IPR006652">
    <property type="entry name" value="Kelch_1"/>
</dbReference>
<dbReference type="Proteomes" id="UP000694523">
    <property type="component" value="Unplaced"/>
</dbReference>
<keyword evidence="2" id="KW-0677">Repeat</keyword>
<dbReference type="Ensembl" id="ENSNMLT00000031010.1">
    <property type="protein sequence ID" value="ENSNMLP00000027759.1"/>
    <property type="gene ID" value="ENSNMLG00000017680.1"/>
</dbReference>
<proteinExistence type="predicted"/>
<dbReference type="InterPro" id="IPR011333">
    <property type="entry name" value="SKP1/BTB/POZ_sf"/>
</dbReference>
<dbReference type="InterPro" id="IPR017096">
    <property type="entry name" value="BTB-kelch_protein"/>
</dbReference>
<dbReference type="PROSITE" id="PS50097">
    <property type="entry name" value="BTB"/>
    <property type="match status" value="1"/>
</dbReference>
<protein>
    <submittedName>
        <fullName evidence="4">Kelch repeat and BTB (POZ) domain containing 3</fullName>
    </submittedName>
</protein>
<dbReference type="SUPFAM" id="SSF117281">
    <property type="entry name" value="Kelch motif"/>
    <property type="match status" value="1"/>
</dbReference>
<dbReference type="SMART" id="SM00612">
    <property type="entry name" value="Kelch"/>
    <property type="match status" value="3"/>
</dbReference>
<reference evidence="4" key="2">
    <citation type="submission" date="2025-09" db="UniProtKB">
        <authorList>
            <consortium name="Ensembl"/>
        </authorList>
    </citation>
    <scope>IDENTIFICATION</scope>
</reference>
<name>A0A8C6TX46_9GOBI</name>
<dbReference type="Pfam" id="PF00651">
    <property type="entry name" value="BTB"/>
    <property type="match status" value="1"/>
</dbReference>
<keyword evidence="1" id="KW-0880">Kelch repeat</keyword>
<dbReference type="InterPro" id="IPR015915">
    <property type="entry name" value="Kelch-typ_b-propeller"/>
</dbReference>
<dbReference type="FunFam" id="1.25.40.420:FF:000001">
    <property type="entry name" value="Kelch-like family member 12"/>
    <property type="match status" value="1"/>
</dbReference>
<dbReference type="PANTHER" id="PTHR24412">
    <property type="entry name" value="KELCH PROTEIN"/>
    <property type="match status" value="1"/>
</dbReference>
<reference evidence="4" key="1">
    <citation type="submission" date="2025-08" db="UniProtKB">
        <authorList>
            <consortium name="Ensembl"/>
        </authorList>
    </citation>
    <scope>IDENTIFICATION</scope>
</reference>
<dbReference type="Pfam" id="PF07707">
    <property type="entry name" value="BACK"/>
    <property type="match status" value="1"/>
</dbReference>
<dbReference type="Pfam" id="PF01344">
    <property type="entry name" value="Kelch_1"/>
    <property type="match status" value="2"/>
</dbReference>
<dbReference type="InterPro" id="IPR000210">
    <property type="entry name" value="BTB/POZ_dom"/>
</dbReference>
<dbReference type="SUPFAM" id="SSF54695">
    <property type="entry name" value="POZ domain"/>
    <property type="match status" value="1"/>
</dbReference>
<evidence type="ECO:0000313" key="4">
    <source>
        <dbReference type="Ensembl" id="ENSNMLP00000027759.1"/>
    </source>
</evidence>
<organism evidence="4 5">
    <name type="scientific">Neogobius melanostomus</name>
    <name type="common">round goby</name>
    <dbReference type="NCBI Taxonomy" id="47308"/>
    <lineage>
        <taxon>Eukaryota</taxon>
        <taxon>Metazoa</taxon>
        <taxon>Chordata</taxon>
        <taxon>Craniata</taxon>
        <taxon>Vertebrata</taxon>
        <taxon>Euteleostomi</taxon>
        <taxon>Actinopterygii</taxon>
        <taxon>Neopterygii</taxon>
        <taxon>Teleostei</taxon>
        <taxon>Neoteleostei</taxon>
        <taxon>Acanthomorphata</taxon>
        <taxon>Gobiaria</taxon>
        <taxon>Gobiiformes</taxon>
        <taxon>Gobioidei</taxon>
        <taxon>Gobiidae</taxon>
        <taxon>Benthophilinae</taxon>
        <taxon>Neogobiini</taxon>
        <taxon>Neogobius</taxon>
    </lineage>
</organism>
<feature type="domain" description="BTB" evidence="3">
    <location>
        <begin position="47"/>
        <end position="114"/>
    </location>
</feature>
<evidence type="ECO:0000313" key="5">
    <source>
        <dbReference type="Proteomes" id="UP000694523"/>
    </source>
</evidence>
<dbReference type="Gene3D" id="2.120.10.80">
    <property type="entry name" value="Kelch-type beta propeller"/>
    <property type="match status" value="2"/>
</dbReference>
<sequence length="592" mass="66793">MNECSNSDISQQCNRAPEHRTHLNVSQSLGLQLLSVLQSFREQALMFDFTINVQDHSFPCHRCVLTASSDFFKAMFEVDMRERGDGSVTLTNQSPDAVAAFLDFAYSGEALITDVNVDMLFQIASFLQCSVLSKACSDFLIRTIDLSNCLSLLSLAEAYGSTSLLQSANYFIVENFYDLSQKRDFLDMQVNVLETCLRSESLNVPSEEHVLMSLLTWVQHQRQERQTLMPKLLSLTRLHHLPASTLLKLNPLLSNDECRALLLKAQHTQSQYTGLMTDARPSTTQSYIYIHKTEENNEICHMFCFSLESHEWKVLRTEEGSVSVPDPPGSHFTSYAEKMFVTGGCRGNCCRTIRLHVAEPYHDDVCPCPAMRTPRTMHTAVTCLDRVYVIGGRTKGPTGEAPLLEVEYFNPLSQTWTSVSPLPTAIFYPETSSCGSIFYTLGSEVEIRDSFNPALDCFFRYDAAEDQWTRLVAEFGQFFHATLVKTVSINNTLHLCDLSTYKVYSFCPETCVWKGEGSFESAGFNAGAVGTRDRIYILGGDYSPGEITDEVQVYHSGKSQWEEVSPMPRGLTEFHCQIISFNRDRDPWKDEA</sequence>
<dbReference type="Gene3D" id="1.25.40.420">
    <property type="match status" value="1"/>
</dbReference>
<dbReference type="PIRSF" id="PIRSF037037">
    <property type="entry name" value="Kelch-like_protein_gigaxonin"/>
    <property type="match status" value="1"/>
</dbReference>
<evidence type="ECO:0000256" key="1">
    <source>
        <dbReference type="ARBA" id="ARBA00022441"/>
    </source>
</evidence>
<dbReference type="SMART" id="SM00875">
    <property type="entry name" value="BACK"/>
    <property type="match status" value="1"/>
</dbReference>
<dbReference type="Gene3D" id="3.30.710.10">
    <property type="entry name" value="Potassium Channel Kv1.1, Chain A"/>
    <property type="match status" value="1"/>
</dbReference>
<dbReference type="SMART" id="SM00225">
    <property type="entry name" value="BTB"/>
    <property type="match status" value="1"/>
</dbReference>
<evidence type="ECO:0000259" key="3">
    <source>
        <dbReference type="PROSITE" id="PS50097"/>
    </source>
</evidence>
<evidence type="ECO:0000256" key="2">
    <source>
        <dbReference type="ARBA" id="ARBA00022737"/>
    </source>
</evidence>
<accession>A0A8C6TX46</accession>
<keyword evidence="5" id="KW-1185">Reference proteome</keyword>